<evidence type="ECO:0000256" key="1">
    <source>
        <dbReference type="ARBA" id="ARBA00004429"/>
    </source>
</evidence>
<dbReference type="PANTHER" id="PTHR30574:SF1">
    <property type="entry name" value="SULPHUR TRANSPORT DOMAIN-CONTAINING PROTEIN"/>
    <property type="match status" value="1"/>
</dbReference>
<gene>
    <name evidence="10" type="ORF">RGQ30_07010</name>
</gene>
<keyword evidence="3" id="KW-1003">Cell membrane</keyword>
<keyword evidence="11" id="KW-1185">Reference proteome</keyword>
<evidence type="ECO:0000313" key="10">
    <source>
        <dbReference type="EMBL" id="BET25200.1"/>
    </source>
</evidence>
<comment type="subcellular location">
    <subcellularLocation>
        <location evidence="1">Cell inner membrane</location>
        <topology evidence="1">Multi-pass membrane protein</topology>
    </subcellularLocation>
</comment>
<dbReference type="EMBL" id="AP028947">
    <property type="protein sequence ID" value="BET25200.1"/>
    <property type="molecule type" value="Genomic_DNA"/>
</dbReference>
<evidence type="ECO:0000313" key="11">
    <source>
        <dbReference type="Proteomes" id="UP001329151"/>
    </source>
</evidence>
<evidence type="ECO:0000256" key="4">
    <source>
        <dbReference type="ARBA" id="ARBA00022519"/>
    </source>
</evidence>
<evidence type="ECO:0000256" key="3">
    <source>
        <dbReference type="ARBA" id="ARBA00022475"/>
    </source>
</evidence>
<feature type="transmembrane region" description="Helical" evidence="9">
    <location>
        <begin position="121"/>
        <end position="147"/>
    </location>
</feature>
<dbReference type="InterPro" id="IPR007272">
    <property type="entry name" value="Sulf_transp_TsuA/YedE"/>
</dbReference>
<evidence type="ECO:0000256" key="8">
    <source>
        <dbReference type="ARBA" id="ARBA00035655"/>
    </source>
</evidence>
<protein>
    <submittedName>
        <fullName evidence="10">YeeE/YedE family protein</fullName>
    </submittedName>
</protein>
<reference evidence="10 11" key="1">
    <citation type="submission" date="2023-10" db="EMBL/GenBank/DDBJ databases">
        <title>Complete Genome Sequence of Limnobacter thiooxidans CS-K2T, Isolated from freshwater lake sediments in Bavaria, Germany.</title>
        <authorList>
            <person name="Naruki M."/>
            <person name="Watanabe A."/>
            <person name="Warashina T."/>
            <person name="Morita T."/>
            <person name="Arakawa K."/>
        </authorList>
    </citation>
    <scope>NUCLEOTIDE SEQUENCE [LARGE SCALE GENOMIC DNA]</scope>
    <source>
        <strain evidence="10 11">CS-K2</strain>
    </source>
</reference>
<evidence type="ECO:0000256" key="2">
    <source>
        <dbReference type="ARBA" id="ARBA00022448"/>
    </source>
</evidence>
<feature type="transmembrane region" description="Helical" evidence="9">
    <location>
        <begin position="341"/>
        <end position="360"/>
    </location>
</feature>
<dbReference type="AlphaFoldDB" id="A0AA86J6C6"/>
<feature type="transmembrane region" description="Helical" evidence="9">
    <location>
        <begin position="314"/>
        <end position="335"/>
    </location>
</feature>
<comment type="similarity">
    <text evidence="8">Belongs to the TsuA/YedE (TC 9.B.102) family.</text>
</comment>
<organism evidence="10 11">
    <name type="scientific">Limnobacter thiooxidans</name>
    <dbReference type="NCBI Taxonomy" id="131080"/>
    <lineage>
        <taxon>Bacteria</taxon>
        <taxon>Pseudomonadati</taxon>
        <taxon>Pseudomonadota</taxon>
        <taxon>Betaproteobacteria</taxon>
        <taxon>Burkholderiales</taxon>
        <taxon>Burkholderiaceae</taxon>
        <taxon>Limnobacter</taxon>
    </lineage>
</organism>
<accession>A0AA86J6C6</accession>
<evidence type="ECO:0000256" key="6">
    <source>
        <dbReference type="ARBA" id="ARBA00022989"/>
    </source>
</evidence>
<feature type="transmembrane region" description="Helical" evidence="9">
    <location>
        <begin position="273"/>
        <end position="293"/>
    </location>
</feature>
<dbReference type="PANTHER" id="PTHR30574">
    <property type="entry name" value="INNER MEMBRANE PROTEIN YEDE"/>
    <property type="match status" value="1"/>
</dbReference>
<feature type="transmembrane region" description="Helical" evidence="9">
    <location>
        <begin position="86"/>
        <end position="109"/>
    </location>
</feature>
<dbReference type="Proteomes" id="UP001329151">
    <property type="component" value="Chromosome"/>
</dbReference>
<dbReference type="RefSeq" id="WP_130558295.1">
    <property type="nucleotide sequence ID" value="NZ_AP028947.1"/>
</dbReference>
<dbReference type="Pfam" id="PF04143">
    <property type="entry name" value="Sulf_transp"/>
    <property type="match status" value="1"/>
</dbReference>
<feature type="transmembrane region" description="Helical" evidence="9">
    <location>
        <begin position="12"/>
        <end position="33"/>
    </location>
</feature>
<feature type="transmembrane region" description="Helical" evidence="9">
    <location>
        <begin position="54"/>
        <end position="74"/>
    </location>
</feature>
<feature type="transmembrane region" description="Helical" evidence="9">
    <location>
        <begin position="167"/>
        <end position="193"/>
    </location>
</feature>
<sequence>MEEINVSHIQDTVLWATFAVGLAFGAVSHRTHFCTMGAVADVVNFGDWNRMRMWVVAIAVAALGLQSLSIAGQANLNDTIYLGTQWSWLSGITGGLLFGAGMVLASGCGSKTLIRLGAGNLKALMVFVIMGLTAYMTLKGVFGVLRANFLDPVKFEFSASPYLPEMLASLFAADTTSLTAVFAIALPLIMLAWALASKSAWNKEVILGGVGVGLTVAAAWWVVFQVAYIPEHPDTLEAAYLGTYANRAEGFSFVAPYAYTLEWLMFFSDISRVLTVGVVACFGVILGAAGSSLTEKSFRWETFQGVEDTANHTVGAVLMGVGGVLAMGCTVGQGLSGVSTLSLPSFVALASIVGGAVLALKYQTWRVERMF</sequence>
<keyword evidence="6 9" id="KW-1133">Transmembrane helix</keyword>
<evidence type="ECO:0000256" key="7">
    <source>
        <dbReference type="ARBA" id="ARBA00023136"/>
    </source>
</evidence>
<proteinExistence type="inferred from homology"/>
<evidence type="ECO:0000256" key="9">
    <source>
        <dbReference type="SAM" id="Phobius"/>
    </source>
</evidence>
<dbReference type="KEGG" id="lto:RGQ30_07010"/>
<name>A0AA86J6C6_9BURK</name>
<keyword evidence="5 9" id="KW-0812">Transmembrane</keyword>
<keyword evidence="4" id="KW-0997">Cell inner membrane</keyword>
<dbReference type="GO" id="GO:0005886">
    <property type="term" value="C:plasma membrane"/>
    <property type="evidence" value="ECO:0007669"/>
    <property type="project" value="UniProtKB-SubCell"/>
</dbReference>
<feature type="transmembrane region" description="Helical" evidence="9">
    <location>
        <begin position="205"/>
        <end position="228"/>
    </location>
</feature>
<keyword evidence="2" id="KW-0813">Transport</keyword>
<keyword evidence="7 9" id="KW-0472">Membrane</keyword>
<evidence type="ECO:0000256" key="5">
    <source>
        <dbReference type="ARBA" id="ARBA00022692"/>
    </source>
</evidence>